<evidence type="ECO:0000313" key="1">
    <source>
        <dbReference type="EMBL" id="MQL94268.1"/>
    </source>
</evidence>
<organism evidence="1 2">
    <name type="scientific">Colocasia esculenta</name>
    <name type="common">Wild taro</name>
    <name type="synonym">Arum esculentum</name>
    <dbReference type="NCBI Taxonomy" id="4460"/>
    <lineage>
        <taxon>Eukaryota</taxon>
        <taxon>Viridiplantae</taxon>
        <taxon>Streptophyta</taxon>
        <taxon>Embryophyta</taxon>
        <taxon>Tracheophyta</taxon>
        <taxon>Spermatophyta</taxon>
        <taxon>Magnoliopsida</taxon>
        <taxon>Liliopsida</taxon>
        <taxon>Araceae</taxon>
        <taxon>Aroideae</taxon>
        <taxon>Colocasieae</taxon>
        <taxon>Colocasia</taxon>
    </lineage>
</organism>
<dbReference type="Proteomes" id="UP000652761">
    <property type="component" value="Unassembled WGS sequence"/>
</dbReference>
<evidence type="ECO:0000313" key="2">
    <source>
        <dbReference type="Proteomes" id="UP000652761"/>
    </source>
</evidence>
<gene>
    <name evidence="1" type="ORF">Taro_026921</name>
</gene>
<accession>A0A843VD70</accession>
<dbReference type="EMBL" id="NMUH01001653">
    <property type="protein sequence ID" value="MQL94268.1"/>
    <property type="molecule type" value="Genomic_DNA"/>
</dbReference>
<protein>
    <submittedName>
        <fullName evidence="1">Uncharacterized protein</fullName>
    </submittedName>
</protein>
<keyword evidence="2" id="KW-1185">Reference proteome</keyword>
<name>A0A843VD70_COLES</name>
<sequence length="109" mass="12310">MAHAIGLFEYRYAIALLVGGTDTDSRHWSPTSPFQCLTLGRQMFTASVLVFGLLKLGEFPTEPVTSEAHPYSPQAKVKRKFRYRLPVRGRVAAVLGQRLQQCSFFSQLY</sequence>
<proteinExistence type="predicted"/>
<comment type="caution">
    <text evidence="1">The sequence shown here is derived from an EMBL/GenBank/DDBJ whole genome shotgun (WGS) entry which is preliminary data.</text>
</comment>
<dbReference type="AlphaFoldDB" id="A0A843VD70"/>
<reference evidence="1" key="1">
    <citation type="submission" date="2017-07" db="EMBL/GenBank/DDBJ databases">
        <title>Taro Niue Genome Assembly and Annotation.</title>
        <authorList>
            <person name="Atibalentja N."/>
            <person name="Keating K."/>
            <person name="Fields C.J."/>
        </authorList>
    </citation>
    <scope>NUCLEOTIDE SEQUENCE</scope>
    <source>
        <strain evidence="1">Niue_2</strain>
        <tissue evidence="1">Leaf</tissue>
    </source>
</reference>